<evidence type="ECO:0008006" key="3">
    <source>
        <dbReference type="Google" id="ProtNLM"/>
    </source>
</evidence>
<dbReference type="AlphaFoldDB" id="A0A1B7TDE5"/>
<name>A0A1B7TDE5_9ASCO</name>
<dbReference type="OrthoDB" id="2014201at2759"/>
<organism evidence="1 2">
    <name type="scientific">Hanseniaspora valbyensis NRRL Y-1626</name>
    <dbReference type="NCBI Taxonomy" id="766949"/>
    <lineage>
        <taxon>Eukaryota</taxon>
        <taxon>Fungi</taxon>
        <taxon>Dikarya</taxon>
        <taxon>Ascomycota</taxon>
        <taxon>Saccharomycotina</taxon>
        <taxon>Saccharomycetes</taxon>
        <taxon>Saccharomycodales</taxon>
        <taxon>Saccharomycodaceae</taxon>
        <taxon>Hanseniaspora</taxon>
    </lineage>
</organism>
<evidence type="ECO:0000313" key="2">
    <source>
        <dbReference type="Proteomes" id="UP000092321"/>
    </source>
</evidence>
<evidence type="ECO:0000313" key="1">
    <source>
        <dbReference type="EMBL" id="OBA26776.1"/>
    </source>
</evidence>
<keyword evidence="2" id="KW-1185">Reference proteome</keyword>
<reference evidence="2" key="1">
    <citation type="journal article" date="2016" name="Proc. Natl. Acad. Sci. U.S.A.">
        <title>Comparative genomics of biotechnologically important yeasts.</title>
        <authorList>
            <person name="Riley R."/>
            <person name="Haridas S."/>
            <person name="Wolfe K.H."/>
            <person name="Lopes M.R."/>
            <person name="Hittinger C.T."/>
            <person name="Goeker M."/>
            <person name="Salamov A.A."/>
            <person name="Wisecaver J.H."/>
            <person name="Long T.M."/>
            <person name="Calvey C.H."/>
            <person name="Aerts A.L."/>
            <person name="Barry K.W."/>
            <person name="Choi C."/>
            <person name="Clum A."/>
            <person name="Coughlan A.Y."/>
            <person name="Deshpande S."/>
            <person name="Douglass A.P."/>
            <person name="Hanson S.J."/>
            <person name="Klenk H.-P."/>
            <person name="LaButti K.M."/>
            <person name="Lapidus A."/>
            <person name="Lindquist E.A."/>
            <person name="Lipzen A.M."/>
            <person name="Meier-Kolthoff J.P."/>
            <person name="Ohm R.A."/>
            <person name="Otillar R.P."/>
            <person name="Pangilinan J.L."/>
            <person name="Peng Y."/>
            <person name="Rokas A."/>
            <person name="Rosa C.A."/>
            <person name="Scheuner C."/>
            <person name="Sibirny A.A."/>
            <person name="Slot J.C."/>
            <person name="Stielow J.B."/>
            <person name="Sun H."/>
            <person name="Kurtzman C.P."/>
            <person name="Blackwell M."/>
            <person name="Grigoriev I.V."/>
            <person name="Jeffries T.W."/>
        </authorList>
    </citation>
    <scope>NUCLEOTIDE SEQUENCE [LARGE SCALE GENOMIC DNA]</scope>
    <source>
        <strain evidence="2">NRRL Y-1626</strain>
    </source>
</reference>
<sequence length="390" mass="45351">MSTEQNFIADLKIKKKAVISILFHKNGSNDIQIFENYYASSLVMGDRLNTINKNDNKIAFDSIIIIDYKTYKVLNEYHKYEDLVKKFDKVVISDDNEGYFLKLNAWKLIKSYDKIIYLDLDCWLVTHESIKLIFDEISEEDSNAKIFACNETTWPDMFNTGVFAIKKETALDYSEMKEYEKHFKALKASNSEQVDLYDTFDQGLLNFSFADSWQKIPYIFNVQLRDGGNGSNSNFGITPYNQTYFTTNSISTSNHQSNGSNKDPGIDSSTYFSGNINTVSINPTSKKFLEKALIFQFMEKPWQNPNLEHIAPQYYSSFNSFKQDNIFTKETNTPDVSTLSLSENKDHVAETDKKEATISTKQNKKKEENLFLFPWNKYQDFPKENQRIWK</sequence>
<dbReference type="Gene3D" id="3.90.550.10">
    <property type="entry name" value="Spore Coat Polysaccharide Biosynthesis Protein SpsA, Chain A"/>
    <property type="match status" value="1"/>
</dbReference>
<comment type="caution">
    <text evidence="1">The sequence shown here is derived from an EMBL/GenBank/DDBJ whole genome shotgun (WGS) entry which is preliminary data.</text>
</comment>
<dbReference type="SUPFAM" id="SSF53448">
    <property type="entry name" value="Nucleotide-diphospho-sugar transferases"/>
    <property type="match status" value="1"/>
</dbReference>
<dbReference type="InterPro" id="IPR029044">
    <property type="entry name" value="Nucleotide-diphossugar_trans"/>
</dbReference>
<dbReference type="EMBL" id="LXPE01000013">
    <property type="protein sequence ID" value="OBA26776.1"/>
    <property type="molecule type" value="Genomic_DNA"/>
</dbReference>
<proteinExistence type="predicted"/>
<gene>
    <name evidence="1" type="ORF">HANVADRAFT_52815</name>
</gene>
<dbReference type="Proteomes" id="UP000092321">
    <property type="component" value="Unassembled WGS sequence"/>
</dbReference>
<protein>
    <recommendedName>
        <fullName evidence="3">Nucleotide-diphospho-sugar transferase</fullName>
    </recommendedName>
</protein>
<accession>A0A1B7TDE5</accession>